<feature type="transmembrane region" description="Helical" evidence="8">
    <location>
        <begin position="422"/>
        <end position="442"/>
    </location>
</feature>
<organism evidence="10 11">
    <name type="scientific">Tautonia plasticadhaerens</name>
    <dbReference type="NCBI Taxonomy" id="2527974"/>
    <lineage>
        <taxon>Bacteria</taxon>
        <taxon>Pseudomonadati</taxon>
        <taxon>Planctomycetota</taxon>
        <taxon>Planctomycetia</taxon>
        <taxon>Isosphaerales</taxon>
        <taxon>Isosphaeraceae</taxon>
        <taxon>Tautonia</taxon>
    </lineage>
</organism>
<dbReference type="GO" id="GO:0009103">
    <property type="term" value="P:lipopolysaccharide biosynthetic process"/>
    <property type="evidence" value="ECO:0007669"/>
    <property type="project" value="TreeGrafter"/>
</dbReference>
<dbReference type="Pfam" id="PF13231">
    <property type="entry name" value="PMT_2"/>
    <property type="match status" value="1"/>
</dbReference>
<dbReference type="KEGG" id="tpla:ElP_66540"/>
<dbReference type="InterPro" id="IPR050297">
    <property type="entry name" value="LipidA_mod_glycosyltrf_83"/>
</dbReference>
<evidence type="ECO:0000256" key="4">
    <source>
        <dbReference type="ARBA" id="ARBA00022679"/>
    </source>
</evidence>
<comment type="subcellular location">
    <subcellularLocation>
        <location evidence="1">Cell membrane</location>
        <topology evidence="1">Multi-pass membrane protein</topology>
    </subcellularLocation>
</comment>
<keyword evidence="2" id="KW-1003">Cell membrane</keyword>
<feature type="transmembrane region" description="Helical" evidence="8">
    <location>
        <begin position="366"/>
        <end position="387"/>
    </location>
</feature>
<evidence type="ECO:0000313" key="10">
    <source>
        <dbReference type="EMBL" id="QDV38699.1"/>
    </source>
</evidence>
<name>A0A518HCW0_9BACT</name>
<evidence type="ECO:0000256" key="6">
    <source>
        <dbReference type="ARBA" id="ARBA00022989"/>
    </source>
</evidence>
<reference evidence="10 11" key="1">
    <citation type="submission" date="2019-02" db="EMBL/GenBank/DDBJ databases">
        <title>Deep-cultivation of Planctomycetes and their phenomic and genomic characterization uncovers novel biology.</title>
        <authorList>
            <person name="Wiegand S."/>
            <person name="Jogler M."/>
            <person name="Boedeker C."/>
            <person name="Pinto D."/>
            <person name="Vollmers J."/>
            <person name="Rivas-Marin E."/>
            <person name="Kohn T."/>
            <person name="Peeters S.H."/>
            <person name="Heuer A."/>
            <person name="Rast P."/>
            <person name="Oberbeckmann S."/>
            <person name="Bunk B."/>
            <person name="Jeske O."/>
            <person name="Meyerdierks A."/>
            <person name="Storesund J.E."/>
            <person name="Kallscheuer N."/>
            <person name="Luecker S."/>
            <person name="Lage O.M."/>
            <person name="Pohl T."/>
            <person name="Merkel B.J."/>
            <person name="Hornburger P."/>
            <person name="Mueller R.-W."/>
            <person name="Bruemmer F."/>
            <person name="Labrenz M."/>
            <person name="Spormann A.M."/>
            <person name="Op den Camp H."/>
            <person name="Overmann J."/>
            <person name="Amann R."/>
            <person name="Jetten M.S.M."/>
            <person name="Mascher T."/>
            <person name="Medema M.H."/>
            <person name="Devos D.P."/>
            <person name="Kaster A.-K."/>
            <person name="Ovreas L."/>
            <person name="Rohde M."/>
            <person name="Galperin M.Y."/>
            <person name="Jogler C."/>
        </authorList>
    </citation>
    <scope>NUCLEOTIDE SEQUENCE [LARGE SCALE GENOMIC DNA]</scope>
    <source>
        <strain evidence="10 11">ElP</strain>
    </source>
</reference>
<feature type="domain" description="Glycosyltransferase RgtA/B/C/D-like" evidence="9">
    <location>
        <begin position="77"/>
        <end position="240"/>
    </location>
</feature>
<dbReference type="EC" id="2.4.2.43" evidence="10"/>
<feature type="transmembrane region" description="Helical" evidence="8">
    <location>
        <begin position="183"/>
        <end position="210"/>
    </location>
</feature>
<dbReference type="GO" id="GO:0010041">
    <property type="term" value="P:response to iron(III) ion"/>
    <property type="evidence" value="ECO:0007669"/>
    <property type="project" value="TreeGrafter"/>
</dbReference>
<evidence type="ECO:0000259" key="9">
    <source>
        <dbReference type="Pfam" id="PF13231"/>
    </source>
</evidence>
<dbReference type="OrthoDB" id="232702at2"/>
<protein>
    <submittedName>
        <fullName evidence="10">Undecaprenyl phosphate-alpha-4-amino-4-deoxy-L-arabinose arabinosyl transferase</fullName>
        <ecNumber evidence="10">2.4.2.43</ecNumber>
    </submittedName>
</protein>
<sequence length="576" mass="61497">MKPSNPEGPANAPDARGLPWGWATAAVAAYGVSILLVNPGRPWALTFHEVNFAGPAREFLRSGDWLVPRIMGRPLWDKPPLMHWSIAASMAAFGTEAEWAARMPAALSAVATSLVVAALAARWFGGRVGLLAGLVQSSSIYVFMQGRLAEADMMLCAAVSAAMASFAVGVVGRDRPARSWTLLYFGAAGLSFLVKGPIGPALVAAGGGLFAIVERRWAPWRLLLDPIGWGVMLALILAWPAAAMLREPGLLDVWWRHNVERFSGDLAGGGKDPFFYLYTSLWLTLPWTPVAAAGIASAWRSGEGRGGRGRLLACWSLGMALVLSLSAWKHKHYIIPALPPLSIWAAIGLSRLVSAEQGGRWSRLRSRLRPTLPILALAGFSAGLAGMRSGSRLVLAVGAVAGLVGLGLTIAERWRRAGRPGVATAGIFATAWAAFVAVHSLAMPGFDDYRGQSDLALRLSASLPAGADLSVVAIPDPQVTYYLPIPVRRHDDPRSLADRLAASTGVERRGPVYVVGPRLILGPLGRMGEIRVIDQAASVHPRKGERDRMIAVELRPDPDRLAAVVSGRRPVTTARR</sequence>
<dbReference type="PANTHER" id="PTHR33908:SF3">
    <property type="entry name" value="UNDECAPRENYL PHOSPHATE-ALPHA-4-AMINO-4-DEOXY-L-ARABINOSE ARABINOSYL TRANSFERASE"/>
    <property type="match status" value="1"/>
</dbReference>
<dbReference type="EMBL" id="CP036426">
    <property type="protein sequence ID" value="QDV38699.1"/>
    <property type="molecule type" value="Genomic_DNA"/>
</dbReference>
<dbReference type="GO" id="GO:0103015">
    <property type="term" value="F:4-amino-4-deoxy-L-arabinose transferase activity"/>
    <property type="evidence" value="ECO:0007669"/>
    <property type="project" value="UniProtKB-EC"/>
</dbReference>
<feature type="transmembrane region" description="Helical" evidence="8">
    <location>
        <begin position="151"/>
        <end position="171"/>
    </location>
</feature>
<keyword evidence="3 10" id="KW-0328">Glycosyltransferase</keyword>
<proteinExistence type="predicted"/>
<accession>A0A518HCW0</accession>
<dbReference type="AlphaFoldDB" id="A0A518HCW0"/>
<feature type="transmembrane region" description="Helical" evidence="8">
    <location>
        <begin position="334"/>
        <end position="354"/>
    </location>
</feature>
<evidence type="ECO:0000256" key="1">
    <source>
        <dbReference type="ARBA" id="ARBA00004651"/>
    </source>
</evidence>
<dbReference type="PANTHER" id="PTHR33908">
    <property type="entry name" value="MANNOSYLTRANSFERASE YKCB-RELATED"/>
    <property type="match status" value="1"/>
</dbReference>
<evidence type="ECO:0000256" key="8">
    <source>
        <dbReference type="SAM" id="Phobius"/>
    </source>
</evidence>
<feature type="transmembrane region" description="Helical" evidence="8">
    <location>
        <begin position="222"/>
        <end position="242"/>
    </location>
</feature>
<feature type="transmembrane region" description="Helical" evidence="8">
    <location>
        <begin position="311"/>
        <end position="328"/>
    </location>
</feature>
<dbReference type="RefSeq" id="WP_145277403.1">
    <property type="nucleotide sequence ID" value="NZ_CP036426.1"/>
</dbReference>
<keyword evidence="11" id="KW-1185">Reference proteome</keyword>
<evidence type="ECO:0000256" key="5">
    <source>
        <dbReference type="ARBA" id="ARBA00022692"/>
    </source>
</evidence>
<dbReference type="Proteomes" id="UP000317835">
    <property type="component" value="Chromosome"/>
</dbReference>
<evidence type="ECO:0000256" key="7">
    <source>
        <dbReference type="ARBA" id="ARBA00023136"/>
    </source>
</evidence>
<dbReference type="InterPro" id="IPR038731">
    <property type="entry name" value="RgtA/B/C-like"/>
</dbReference>
<keyword evidence="7 8" id="KW-0472">Membrane</keyword>
<feature type="transmembrane region" description="Helical" evidence="8">
    <location>
        <begin position="20"/>
        <end position="37"/>
    </location>
</feature>
<evidence type="ECO:0000313" key="11">
    <source>
        <dbReference type="Proteomes" id="UP000317835"/>
    </source>
</evidence>
<dbReference type="GO" id="GO:0005886">
    <property type="term" value="C:plasma membrane"/>
    <property type="evidence" value="ECO:0007669"/>
    <property type="project" value="UniProtKB-SubCell"/>
</dbReference>
<evidence type="ECO:0000256" key="3">
    <source>
        <dbReference type="ARBA" id="ARBA00022676"/>
    </source>
</evidence>
<keyword evidence="5 8" id="KW-0812">Transmembrane</keyword>
<keyword evidence="6 8" id="KW-1133">Transmembrane helix</keyword>
<feature type="transmembrane region" description="Helical" evidence="8">
    <location>
        <begin position="275"/>
        <end position="299"/>
    </location>
</feature>
<feature type="transmembrane region" description="Helical" evidence="8">
    <location>
        <begin position="393"/>
        <end position="410"/>
    </location>
</feature>
<gene>
    <name evidence="10" type="primary">arnT_4</name>
    <name evidence="10" type="ORF">ElP_66540</name>
</gene>
<evidence type="ECO:0000256" key="2">
    <source>
        <dbReference type="ARBA" id="ARBA00022475"/>
    </source>
</evidence>
<keyword evidence="4 10" id="KW-0808">Transferase</keyword>